<dbReference type="InterPro" id="IPR011991">
    <property type="entry name" value="ArsR-like_HTH"/>
</dbReference>
<dbReference type="Pfam" id="PF01022">
    <property type="entry name" value="HTH_5"/>
    <property type="match status" value="1"/>
</dbReference>
<dbReference type="InterPro" id="IPR036390">
    <property type="entry name" value="WH_DNA-bd_sf"/>
</dbReference>
<proteinExistence type="predicted"/>
<dbReference type="InterPro" id="IPR051081">
    <property type="entry name" value="HTH_MetalResp_TranReg"/>
</dbReference>
<gene>
    <name evidence="5" type="ORF">S01H4_01030</name>
</gene>
<organism evidence="5">
    <name type="scientific">marine sediment metagenome</name>
    <dbReference type="NCBI Taxonomy" id="412755"/>
    <lineage>
        <taxon>unclassified sequences</taxon>
        <taxon>metagenomes</taxon>
        <taxon>ecological metagenomes</taxon>
    </lineage>
</organism>
<dbReference type="NCBIfam" id="NF033788">
    <property type="entry name" value="HTH_metalloreg"/>
    <property type="match status" value="1"/>
</dbReference>
<dbReference type="Gene3D" id="1.10.10.10">
    <property type="entry name" value="Winged helix-like DNA-binding domain superfamily/Winged helix DNA-binding domain"/>
    <property type="match status" value="1"/>
</dbReference>
<dbReference type="PRINTS" id="PR00778">
    <property type="entry name" value="HTHARSR"/>
</dbReference>
<keyword evidence="3" id="KW-0804">Transcription</keyword>
<feature type="domain" description="HTH arsR-type" evidence="4">
    <location>
        <begin position="1"/>
        <end position="97"/>
    </location>
</feature>
<evidence type="ECO:0000259" key="4">
    <source>
        <dbReference type="PROSITE" id="PS50987"/>
    </source>
</evidence>
<dbReference type="InterPro" id="IPR036388">
    <property type="entry name" value="WH-like_DNA-bd_sf"/>
</dbReference>
<dbReference type="SMART" id="SM00418">
    <property type="entry name" value="HTH_ARSR"/>
    <property type="match status" value="1"/>
</dbReference>
<evidence type="ECO:0000256" key="2">
    <source>
        <dbReference type="ARBA" id="ARBA00023125"/>
    </source>
</evidence>
<evidence type="ECO:0000256" key="1">
    <source>
        <dbReference type="ARBA" id="ARBA00023015"/>
    </source>
</evidence>
<dbReference type="PANTHER" id="PTHR33154">
    <property type="entry name" value="TRANSCRIPTIONAL REGULATOR, ARSR FAMILY"/>
    <property type="match status" value="1"/>
</dbReference>
<dbReference type="GO" id="GO:0003677">
    <property type="term" value="F:DNA binding"/>
    <property type="evidence" value="ECO:0007669"/>
    <property type="project" value="UniProtKB-KW"/>
</dbReference>
<name>X1B3G3_9ZZZZ</name>
<accession>X1B3G3</accession>
<sequence length="117" mass="13575">MDILKNITKVLKALADENRIKILYLLNEKKDLCVCEIREIIGLSQPTISSHLKLLENSGLVTYRKDGKWVNYSINPVLDKRISQMLNNVFSIIEFDEIVKKDRITVNEINRKNLCKS</sequence>
<dbReference type="SUPFAM" id="SSF46785">
    <property type="entry name" value="Winged helix' DNA-binding domain"/>
    <property type="match status" value="1"/>
</dbReference>
<dbReference type="CDD" id="cd00090">
    <property type="entry name" value="HTH_ARSR"/>
    <property type="match status" value="1"/>
</dbReference>
<comment type="caution">
    <text evidence="5">The sequence shown here is derived from an EMBL/GenBank/DDBJ whole genome shotgun (WGS) entry which is preliminary data.</text>
</comment>
<dbReference type="GO" id="GO:0003700">
    <property type="term" value="F:DNA-binding transcription factor activity"/>
    <property type="evidence" value="ECO:0007669"/>
    <property type="project" value="InterPro"/>
</dbReference>
<reference evidence="5" key="1">
    <citation type="journal article" date="2014" name="Front. Microbiol.">
        <title>High frequency of phylogenetically diverse reductive dehalogenase-homologous genes in deep subseafloor sedimentary metagenomes.</title>
        <authorList>
            <person name="Kawai M."/>
            <person name="Futagami T."/>
            <person name="Toyoda A."/>
            <person name="Takaki Y."/>
            <person name="Nishi S."/>
            <person name="Hori S."/>
            <person name="Arai W."/>
            <person name="Tsubouchi T."/>
            <person name="Morono Y."/>
            <person name="Uchiyama I."/>
            <person name="Ito T."/>
            <person name="Fujiyama A."/>
            <person name="Inagaki F."/>
            <person name="Takami H."/>
        </authorList>
    </citation>
    <scope>NUCLEOTIDE SEQUENCE</scope>
    <source>
        <strain evidence="5">Expedition CK06-06</strain>
    </source>
</reference>
<dbReference type="InterPro" id="IPR001845">
    <property type="entry name" value="HTH_ArsR_DNA-bd_dom"/>
</dbReference>
<protein>
    <recommendedName>
        <fullName evidence="4">HTH arsR-type domain-containing protein</fullName>
    </recommendedName>
</protein>
<dbReference type="EMBL" id="BART01000170">
    <property type="protein sequence ID" value="GAG66511.1"/>
    <property type="molecule type" value="Genomic_DNA"/>
</dbReference>
<dbReference type="PROSITE" id="PS50987">
    <property type="entry name" value="HTH_ARSR_2"/>
    <property type="match status" value="1"/>
</dbReference>
<evidence type="ECO:0000313" key="5">
    <source>
        <dbReference type="EMBL" id="GAG66511.1"/>
    </source>
</evidence>
<dbReference type="PANTHER" id="PTHR33154:SF18">
    <property type="entry name" value="ARSENICAL RESISTANCE OPERON REPRESSOR"/>
    <property type="match status" value="1"/>
</dbReference>
<evidence type="ECO:0000256" key="3">
    <source>
        <dbReference type="ARBA" id="ARBA00023163"/>
    </source>
</evidence>
<keyword evidence="1" id="KW-0805">Transcription regulation</keyword>
<dbReference type="AlphaFoldDB" id="X1B3G3"/>
<keyword evidence="2" id="KW-0238">DNA-binding</keyword>